<protein>
    <submittedName>
        <fullName evidence="3">PilN domain-containing protein</fullName>
    </submittedName>
</protein>
<keyword evidence="2" id="KW-0472">Membrane</keyword>
<dbReference type="AlphaFoldDB" id="A0A9Q9LVS4"/>
<evidence type="ECO:0000256" key="2">
    <source>
        <dbReference type="SAM" id="Phobius"/>
    </source>
</evidence>
<dbReference type="RefSeq" id="WP_259806446.1">
    <property type="nucleotide sequence ID" value="NZ_CP080776.1"/>
</dbReference>
<accession>A0A9Q9LVS4</accession>
<dbReference type="Proteomes" id="UP001057991">
    <property type="component" value="Chromosome"/>
</dbReference>
<evidence type="ECO:0000313" key="3">
    <source>
        <dbReference type="EMBL" id="UWP96196.1"/>
    </source>
</evidence>
<sequence length="321" mass="36010">MPSLSIDLLAWLDGGTISNVFNRLILPGASKRWAKIIELESYPFDLGVHSKDTRLDIKLGQSLTLVKEFRVASSARKKLSQIVDLHMRQSSPGEAKDLTWAYEAKSTSDNQLLITIFIVKTALLDQIQSLSGAQIRTISVANSETARPLIDKRNISDRPLQIWNGIAFLLILIIFAIAALQQTVELRSLKDLQAELLAQKNELISQIANKQDQQSRFDEQLQVVQEDLDVFNQDTERLIKLLELTSAFSDNVWVSNLSLNANSIRLSTFTKDDVAETMQQIKELPWVASIELDGPVTFDSYSRASRAEFLVTIVKKADLPS</sequence>
<dbReference type="Pfam" id="PF05137">
    <property type="entry name" value="PilN"/>
    <property type="match status" value="1"/>
</dbReference>
<organism evidence="3 4">
    <name type="scientific">Aliiroseovarius crassostreae</name>
    <dbReference type="NCBI Taxonomy" id="154981"/>
    <lineage>
        <taxon>Bacteria</taxon>
        <taxon>Pseudomonadati</taxon>
        <taxon>Pseudomonadota</taxon>
        <taxon>Alphaproteobacteria</taxon>
        <taxon>Rhodobacterales</taxon>
        <taxon>Paracoccaceae</taxon>
        <taxon>Aliiroseovarius</taxon>
    </lineage>
</organism>
<keyword evidence="1" id="KW-0175">Coiled coil</keyword>
<feature type="transmembrane region" description="Helical" evidence="2">
    <location>
        <begin position="162"/>
        <end position="180"/>
    </location>
</feature>
<proteinExistence type="predicted"/>
<reference evidence="3" key="1">
    <citation type="submission" date="2021-08" db="EMBL/GenBank/DDBJ databases">
        <authorList>
            <person name="Nwanade C."/>
            <person name="Wang M."/>
            <person name="Masoudi A."/>
            <person name="Yu Z."/>
            <person name="Liu J."/>
        </authorList>
    </citation>
    <scope>NUCLEOTIDE SEQUENCE</scope>
    <source>
        <strain evidence="3">S056</strain>
    </source>
</reference>
<evidence type="ECO:0000313" key="4">
    <source>
        <dbReference type="Proteomes" id="UP001057991"/>
    </source>
</evidence>
<gene>
    <name evidence="3" type="ORF">K3X48_04190</name>
</gene>
<dbReference type="InterPro" id="IPR007813">
    <property type="entry name" value="PilN"/>
</dbReference>
<evidence type="ECO:0000256" key="1">
    <source>
        <dbReference type="SAM" id="Coils"/>
    </source>
</evidence>
<dbReference type="EMBL" id="CP080776">
    <property type="protein sequence ID" value="UWP96196.1"/>
    <property type="molecule type" value="Genomic_DNA"/>
</dbReference>
<keyword evidence="2" id="KW-0812">Transmembrane</keyword>
<feature type="coiled-coil region" evidence="1">
    <location>
        <begin position="186"/>
        <end position="213"/>
    </location>
</feature>
<name>A0A9Q9LVS4_9RHOB</name>
<keyword evidence="2" id="KW-1133">Transmembrane helix</keyword>